<evidence type="ECO:0000256" key="1">
    <source>
        <dbReference type="ARBA" id="ARBA00005964"/>
    </source>
</evidence>
<protein>
    <recommendedName>
        <fullName evidence="4">Carboxylic ester hydrolase</fullName>
        <ecNumber evidence="4">3.1.1.-</ecNumber>
    </recommendedName>
</protein>
<dbReference type="EC" id="3.1.1.-" evidence="4"/>
<evidence type="ECO:0000313" key="6">
    <source>
        <dbReference type="EMBL" id="MDT0440496.1"/>
    </source>
</evidence>
<dbReference type="Gene3D" id="3.40.50.1820">
    <property type="entry name" value="alpha/beta hydrolase"/>
    <property type="match status" value="1"/>
</dbReference>
<accession>A0ABD5F111</accession>
<dbReference type="Proteomes" id="UP001183535">
    <property type="component" value="Unassembled WGS sequence"/>
</dbReference>
<dbReference type="AlphaFoldDB" id="A0ABD5F111"/>
<comment type="caution">
    <text evidence="6">The sequence shown here is derived from an EMBL/GenBank/DDBJ whole genome shotgun (WGS) entry which is preliminary data.</text>
</comment>
<sequence>MSADVAVDLGAGRSVRGLRADGVAVFRGVPYAAAPVGAGRFEEPRPAAWSGEWDARACGPTAPQGRTEVPGLPDLSVLVGPGWLPGAEYLTVDVWTPDPGAGGLPVMVFVHGGSFTGGTGSAPGYDGSGFARDGVVLVTLNYRVGVPGFLRLPGAPDNRGLRDQILALGWVRDHVARFGGDPENVTVFGESAGALSVGALLAAAPAGLVRRAISQSGGASHALTPAQADRVTAAVAGQLGVPATVAAFAGLPDEALVEAVAHVSASGLDLAVDGVRDPLMGLSRFGPVVDGELLTGQPVEAVRAGTADGVDLLVGANRDEMNLYLVALPSPPVTEPMLRAAAARLHPGPQELIDAYRAAGRGVTPGEVLSALGTDYMFAVPTARLAEAHADRPGGTWRYEFAWRSPAADGRLGACHGVELPFVFGLVGRIDTGVLGIPGTDPDVLALAGATHAAWVAFARDGDPGWPRFTADRPAVRRLDVAGSLTLAADGPERALWRGVR</sequence>
<feature type="domain" description="Carboxylesterase type B" evidence="5">
    <location>
        <begin position="15"/>
        <end position="465"/>
    </location>
</feature>
<evidence type="ECO:0000256" key="3">
    <source>
        <dbReference type="ARBA" id="ARBA00022801"/>
    </source>
</evidence>
<dbReference type="PROSITE" id="PS00122">
    <property type="entry name" value="CARBOXYLESTERASE_B_1"/>
    <property type="match status" value="1"/>
</dbReference>
<evidence type="ECO:0000256" key="4">
    <source>
        <dbReference type="RuleBase" id="RU361235"/>
    </source>
</evidence>
<evidence type="ECO:0000256" key="2">
    <source>
        <dbReference type="ARBA" id="ARBA00010515"/>
    </source>
</evidence>
<organism evidence="6 7">
    <name type="scientific">Streptomyces doudnae</name>
    <dbReference type="NCBI Taxonomy" id="3075536"/>
    <lineage>
        <taxon>Bacteria</taxon>
        <taxon>Bacillati</taxon>
        <taxon>Actinomycetota</taxon>
        <taxon>Actinomycetes</taxon>
        <taxon>Kitasatosporales</taxon>
        <taxon>Streptomycetaceae</taxon>
        <taxon>Streptomyces</taxon>
    </lineage>
</organism>
<gene>
    <name evidence="6" type="ORF">RM877_38275</name>
</gene>
<dbReference type="PANTHER" id="PTHR43918:SF4">
    <property type="entry name" value="CARBOXYLIC ESTER HYDROLASE"/>
    <property type="match status" value="1"/>
</dbReference>
<comment type="similarity">
    <text evidence="2">Belongs to the 'GDXG' lipolytic enzyme family.</text>
</comment>
<dbReference type="EMBL" id="JAVRES010000049">
    <property type="protein sequence ID" value="MDT0440496.1"/>
    <property type="molecule type" value="Genomic_DNA"/>
</dbReference>
<dbReference type="PANTHER" id="PTHR43918">
    <property type="entry name" value="ACETYLCHOLINESTERASE"/>
    <property type="match status" value="1"/>
</dbReference>
<keyword evidence="3 4" id="KW-0378">Hydrolase</keyword>
<dbReference type="Pfam" id="PF00135">
    <property type="entry name" value="COesterase"/>
    <property type="match status" value="1"/>
</dbReference>
<name>A0ABD5F111_9ACTN</name>
<dbReference type="InterPro" id="IPR002168">
    <property type="entry name" value="Lipase_GDXG_HIS_AS"/>
</dbReference>
<dbReference type="SUPFAM" id="SSF53474">
    <property type="entry name" value="alpha/beta-Hydrolases"/>
    <property type="match status" value="1"/>
</dbReference>
<evidence type="ECO:0000259" key="5">
    <source>
        <dbReference type="Pfam" id="PF00135"/>
    </source>
</evidence>
<dbReference type="InterPro" id="IPR019826">
    <property type="entry name" value="Carboxylesterase_B_AS"/>
</dbReference>
<dbReference type="InterPro" id="IPR002018">
    <property type="entry name" value="CarbesteraseB"/>
</dbReference>
<dbReference type="PROSITE" id="PS01173">
    <property type="entry name" value="LIPASE_GDXG_HIS"/>
    <property type="match status" value="1"/>
</dbReference>
<dbReference type="RefSeq" id="WP_093828786.1">
    <property type="nucleotide sequence ID" value="NZ_JAVRES010000049.1"/>
</dbReference>
<dbReference type="InterPro" id="IPR029058">
    <property type="entry name" value="AB_hydrolase_fold"/>
</dbReference>
<dbReference type="GO" id="GO:0016787">
    <property type="term" value="F:hydrolase activity"/>
    <property type="evidence" value="ECO:0007669"/>
    <property type="project" value="UniProtKB-KW"/>
</dbReference>
<dbReference type="InterPro" id="IPR050654">
    <property type="entry name" value="AChE-related_enzymes"/>
</dbReference>
<evidence type="ECO:0000313" key="7">
    <source>
        <dbReference type="Proteomes" id="UP001183535"/>
    </source>
</evidence>
<reference evidence="7" key="1">
    <citation type="submission" date="2023-07" db="EMBL/GenBank/DDBJ databases">
        <title>30 novel species of actinomycetes from the DSMZ collection.</title>
        <authorList>
            <person name="Nouioui I."/>
        </authorList>
    </citation>
    <scope>NUCLEOTIDE SEQUENCE [LARGE SCALE GENOMIC DNA]</scope>
    <source>
        <strain evidence="7">DSM 41981</strain>
    </source>
</reference>
<comment type="similarity">
    <text evidence="1 4">Belongs to the type-B carboxylesterase/lipase family.</text>
</comment>
<keyword evidence="7" id="KW-1185">Reference proteome</keyword>
<proteinExistence type="inferred from homology"/>